<evidence type="ECO:0000313" key="2">
    <source>
        <dbReference type="Proteomes" id="UP001165060"/>
    </source>
</evidence>
<reference evidence="1 2" key="1">
    <citation type="journal article" date="2023" name="Commun. Biol.">
        <title>Genome analysis of Parmales, the sister group of diatoms, reveals the evolutionary specialization of diatoms from phago-mixotrophs to photoautotrophs.</title>
        <authorList>
            <person name="Ban H."/>
            <person name="Sato S."/>
            <person name="Yoshikawa S."/>
            <person name="Yamada K."/>
            <person name="Nakamura Y."/>
            <person name="Ichinomiya M."/>
            <person name="Sato N."/>
            <person name="Blanc-Mathieu R."/>
            <person name="Endo H."/>
            <person name="Kuwata A."/>
            <person name="Ogata H."/>
        </authorList>
    </citation>
    <scope>NUCLEOTIDE SEQUENCE [LARGE SCALE GENOMIC DNA]</scope>
</reference>
<accession>A0ABQ6MQL1</accession>
<comment type="caution">
    <text evidence="1">The sequence shown here is derived from an EMBL/GenBank/DDBJ whole genome shotgun (WGS) entry which is preliminary data.</text>
</comment>
<protein>
    <submittedName>
        <fullName evidence="1">Uncharacterized protein</fullName>
    </submittedName>
</protein>
<dbReference type="Proteomes" id="UP001165060">
    <property type="component" value="Unassembled WGS sequence"/>
</dbReference>
<feature type="non-terminal residue" evidence="1">
    <location>
        <position position="1"/>
    </location>
</feature>
<dbReference type="EMBL" id="BRYB01004386">
    <property type="protein sequence ID" value="GMI30153.1"/>
    <property type="molecule type" value="Genomic_DNA"/>
</dbReference>
<sequence>TDSSTVTAVGGIDGNFAMAVTGTSPFVVTITRSGGSVVAAATSVSFTVAGITNQKFAGASGAFGSNFKTTTAAGADIDVATTLPPSVTFTASDFGADPTITPASLVAGTVGTATVAFTTTNPLPADGKMILEMPDTFFDVADSSTVTAVSGIDGSFAMAVTGTSPFVVTITRSGGAEVVASTAVSFTIAGITNQKYSGASGVFGSNFKTTLAAGNEIDVATTLPPSVTFTPSDFGADPTITPASVVAGAV</sequence>
<organism evidence="1 2">
    <name type="scientific">Tetraparma gracilis</name>
    <dbReference type="NCBI Taxonomy" id="2962635"/>
    <lineage>
        <taxon>Eukaryota</taxon>
        <taxon>Sar</taxon>
        <taxon>Stramenopiles</taxon>
        <taxon>Ochrophyta</taxon>
        <taxon>Bolidophyceae</taxon>
        <taxon>Parmales</taxon>
        <taxon>Triparmaceae</taxon>
        <taxon>Tetraparma</taxon>
    </lineage>
</organism>
<evidence type="ECO:0000313" key="1">
    <source>
        <dbReference type="EMBL" id="GMI30153.1"/>
    </source>
</evidence>
<gene>
    <name evidence="1" type="ORF">TeGR_g6027</name>
</gene>
<keyword evidence="2" id="KW-1185">Reference proteome</keyword>
<name>A0ABQ6MQL1_9STRA</name>
<feature type="non-terminal residue" evidence="1">
    <location>
        <position position="250"/>
    </location>
</feature>
<proteinExistence type="predicted"/>